<name>A0A6V7HJ66_9HYME</name>
<accession>A0A6V7HJ66</accession>
<evidence type="ECO:0000313" key="2">
    <source>
        <dbReference type="Proteomes" id="UP000752696"/>
    </source>
</evidence>
<protein>
    <submittedName>
        <fullName evidence="1">Uncharacterized protein</fullName>
    </submittedName>
</protein>
<comment type="caution">
    <text evidence="1">The sequence shown here is derived from an EMBL/GenBank/DDBJ whole genome shotgun (WGS) entry which is preliminary data.</text>
</comment>
<keyword evidence="2" id="KW-1185">Reference proteome</keyword>
<sequence>MVQYEYQNATIIHTRTSTKSNANLFNCQCINTTEDAELFR</sequence>
<evidence type="ECO:0000313" key="1">
    <source>
        <dbReference type="EMBL" id="CAD1481018.1"/>
    </source>
</evidence>
<proteinExistence type="predicted"/>
<organism evidence="1 2">
    <name type="scientific">Heterotrigona itama</name>
    <dbReference type="NCBI Taxonomy" id="395501"/>
    <lineage>
        <taxon>Eukaryota</taxon>
        <taxon>Metazoa</taxon>
        <taxon>Ecdysozoa</taxon>
        <taxon>Arthropoda</taxon>
        <taxon>Hexapoda</taxon>
        <taxon>Insecta</taxon>
        <taxon>Pterygota</taxon>
        <taxon>Neoptera</taxon>
        <taxon>Endopterygota</taxon>
        <taxon>Hymenoptera</taxon>
        <taxon>Apocrita</taxon>
        <taxon>Aculeata</taxon>
        <taxon>Apoidea</taxon>
        <taxon>Anthophila</taxon>
        <taxon>Apidae</taxon>
        <taxon>Heterotrigona</taxon>
    </lineage>
</organism>
<feature type="non-terminal residue" evidence="1">
    <location>
        <position position="40"/>
    </location>
</feature>
<gene>
    <name evidence="1" type="ORF">MHI_LOCUS977435</name>
</gene>
<dbReference type="Proteomes" id="UP000752696">
    <property type="component" value="Unassembled WGS sequence"/>
</dbReference>
<reference evidence="1" key="1">
    <citation type="submission" date="2020-07" db="EMBL/GenBank/DDBJ databases">
        <authorList>
            <person name="Nazaruddin N."/>
        </authorList>
    </citation>
    <scope>NUCLEOTIDE SEQUENCE</scope>
</reference>
<dbReference type="EMBL" id="CAJDYZ010013324">
    <property type="protein sequence ID" value="CAD1481018.1"/>
    <property type="molecule type" value="Genomic_DNA"/>
</dbReference>
<dbReference type="AlphaFoldDB" id="A0A6V7HJ66"/>